<dbReference type="InterPro" id="IPR011576">
    <property type="entry name" value="Pyridox_Oxase_N"/>
</dbReference>
<feature type="domain" description="Pyridoxamine 5'-phosphate oxidase N-terminal" evidence="6">
    <location>
        <begin position="38"/>
        <end position="163"/>
    </location>
</feature>
<evidence type="ECO:0000256" key="3">
    <source>
        <dbReference type="ARBA" id="ARBA00022643"/>
    </source>
</evidence>
<dbReference type="EC" id="1.4.3.5" evidence="5"/>
<feature type="binding site" evidence="5">
    <location>
        <position position="87"/>
    </location>
    <ligand>
        <name>FMN</name>
        <dbReference type="ChEBI" id="CHEBI:58210"/>
    </ligand>
</feature>
<feature type="binding site" evidence="5">
    <location>
        <position position="127"/>
    </location>
    <ligand>
        <name>substrate</name>
    </ligand>
</feature>
<dbReference type="NCBIfam" id="TIGR00558">
    <property type="entry name" value="pdxH"/>
    <property type="match status" value="1"/>
</dbReference>
<evidence type="ECO:0000313" key="9">
    <source>
        <dbReference type="Proteomes" id="UP001499978"/>
    </source>
</evidence>
<feature type="binding site" evidence="5">
    <location>
        <position position="135"/>
    </location>
    <ligand>
        <name>substrate</name>
    </ligand>
</feature>
<keyword evidence="5" id="KW-0664">Pyridoxine biosynthesis</keyword>
<dbReference type="NCBIfam" id="NF004231">
    <property type="entry name" value="PRK05679.1"/>
    <property type="match status" value="1"/>
</dbReference>
<organism evidence="8 9">
    <name type="scientific">Pilimelia columellifera subsp. columellifera</name>
    <dbReference type="NCBI Taxonomy" id="706583"/>
    <lineage>
        <taxon>Bacteria</taxon>
        <taxon>Bacillati</taxon>
        <taxon>Actinomycetota</taxon>
        <taxon>Actinomycetes</taxon>
        <taxon>Micromonosporales</taxon>
        <taxon>Micromonosporaceae</taxon>
        <taxon>Pilimelia</taxon>
    </lineage>
</organism>
<dbReference type="InterPro" id="IPR019576">
    <property type="entry name" value="Pyridoxamine_oxidase_dimer_C"/>
</dbReference>
<keyword evidence="2 5" id="KW-0285">Flavoprotein</keyword>
<feature type="binding site" evidence="5">
    <location>
        <begin position="196"/>
        <end position="198"/>
    </location>
    <ligand>
        <name>substrate</name>
    </ligand>
</feature>
<keyword evidence="4 5" id="KW-0560">Oxidoreductase</keyword>
<dbReference type="InterPro" id="IPR019740">
    <property type="entry name" value="Pyridox_Oxase_CS"/>
</dbReference>
<feature type="binding site" evidence="5">
    <location>
        <begin position="80"/>
        <end position="81"/>
    </location>
    <ligand>
        <name>FMN</name>
        <dbReference type="ChEBI" id="CHEBI:58210"/>
    </ligand>
</feature>
<dbReference type="Gene3D" id="2.30.110.10">
    <property type="entry name" value="Electron Transport, Fmn-binding Protein, Chain A"/>
    <property type="match status" value="1"/>
</dbReference>
<feature type="binding site" evidence="5">
    <location>
        <begin position="65"/>
        <end position="70"/>
    </location>
    <ligand>
        <name>FMN</name>
        <dbReference type="ChEBI" id="CHEBI:58210"/>
    </ligand>
</feature>
<reference evidence="8 9" key="1">
    <citation type="journal article" date="2019" name="Int. J. Syst. Evol. Microbiol.">
        <title>The Global Catalogue of Microorganisms (GCM) 10K type strain sequencing project: providing services to taxonomists for standard genome sequencing and annotation.</title>
        <authorList>
            <consortium name="The Broad Institute Genomics Platform"/>
            <consortium name="The Broad Institute Genome Sequencing Center for Infectious Disease"/>
            <person name="Wu L."/>
            <person name="Ma J."/>
        </authorList>
    </citation>
    <scope>NUCLEOTIDE SEQUENCE [LARGE SCALE GENOMIC DNA]</scope>
    <source>
        <strain evidence="8 9">JCM 3367</strain>
    </source>
</reference>
<feature type="binding site" evidence="5">
    <location>
        <begin position="144"/>
        <end position="145"/>
    </location>
    <ligand>
        <name>FMN</name>
        <dbReference type="ChEBI" id="CHEBI:58210"/>
    </ligand>
</feature>
<comment type="function">
    <text evidence="5">Catalyzes the oxidation of either pyridoxine 5'-phosphate (PNP) or pyridoxamine 5'-phosphate (PMP) into pyridoxal 5'-phosphate (PLP).</text>
</comment>
<accession>A0ABN3MVA9</accession>
<dbReference type="PANTHER" id="PTHR10851">
    <property type="entry name" value="PYRIDOXINE-5-PHOSPHATE OXIDASE"/>
    <property type="match status" value="1"/>
</dbReference>
<sequence>MTVNTPDPAPMRRDYGGGALTRRMLAPDWRTQFGRWFADAVDADLPEPNAMVVSTADATGRPSSRTVLLKELADDALVFYTNLESRKGVEIAANPWVSLLFAWLPLHRQVVVCGRAEALARERSAGYFASRPRGSQLGAWASRQSSVVGGRAEVVAAFEQVQQRFADVEQVPMPPSWGGVRVRPETVEFWQGQTNRLHDRLRYRRDGDGWLIERLMP</sequence>
<evidence type="ECO:0000259" key="6">
    <source>
        <dbReference type="Pfam" id="PF01243"/>
    </source>
</evidence>
<dbReference type="EMBL" id="BAAARY010000001">
    <property type="protein sequence ID" value="GAA2509669.1"/>
    <property type="molecule type" value="Genomic_DNA"/>
</dbReference>
<dbReference type="InterPro" id="IPR012349">
    <property type="entry name" value="Split_barrel_FMN-bd"/>
</dbReference>
<dbReference type="InterPro" id="IPR000659">
    <property type="entry name" value="Pyridox_Oxase"/>
</dbReference>
<proteinExistence type="inferred from homology"/>
<dbReference type="PIRSF" id="PIRSF000190">
    <property type="entry name" value="Pyd_amn-ph_oxd"/>
    <property type="match status" value="1"/>
</dbReference>
<feature type="binding site" evidence="5">
    <location>
        <position position="200"/>
    </location>
    <ligand>
        <name>FMN</name>
        <dbReference type="ChEBI" id="CHEBI:58210"/>
    </ligand>
</feature>
<evidence type="ECO:0000256" key="1">
    <source>
        <dbReference type="ARBA" id="ARBA00007301"/>
    </source>
</evidence>
<evidence type="ECO:0000256" key="5">
    <source>
        <dbReference type="HAMAP-Rule" id="MF_01629"/>
    </source>
</evidence>
<dbReference type="PROSITE" id="PS01064">
    <property type="entry name" value="PYRIDOX_OXIDASE"/>
    <property type="match status" value="1"/>
</dbReference>
<evidence type="ECO:0000259" key="7">
    <source>
        <dbReference type="Pfam" id="PF10590"/>
    </source>
</evidence>
<dbReference type="SUPFAM" id="SSF50475">
    <property type="entry name" value="FMN-binding split barrel"/>
    <property type="match status" value="1"/>
</dbReference>
<keyword evidence="3 5" id="KW-0288">FMN</keyword>
<dbReference type="Pfam" id="PF10590">
    <property type="entry name" value="PNP_phzG_C"/>
    <property type="match status" value="1"/>
</dbReference>
<dbReference type="Pfam" id="PF01243">
    <property type="entry name" value="PNPOx_N"/>
    <property type="match status" value="1"/>
</dbReference>
<comment type="catalytic activity">
    <reaction evidence="5">
        <text>pyridoxine 5'-phosphate + O2 = pyridoxal 5'-phosphate + H2O2</text>
        <dbReference type="Rhea" id="RHEA:15149"/>
        <dbReference type="ChEBI" id="CHEBI:15379"/>
        <dbReference type="ChEBI" id="CHEBI:16240"/>
        <dbReference type="ChEBI" id="CHEBI:58589"/>
        <dbReference type="ChEBI" id="CHEBI:597326"/>
        <dbReference type="EC" id="1.4.3.5"/>
    </reaction>
</comment>
<protein>
    <recommendedName>
        <fullName evidence="5">Pyridoxine/pyridoxamine 5'-phosphate oxidase</fullName>
        <ecNumber evidence="5">1.4.3.5</ecNumber>
    </recommendedName>
    <alternativeName>
        <fullName evidence="5">PNP/PMP oxidase</fullName>
        <shortName evidence="5">PNPOx</shortName>
    </alternativeName>
    <alternativeName>
        <fullName evidence="5">Pyridoxal 5'-phosphate synthase</fullName>
    </alternativeName>
</protein>
<comment type="pathway">
    <text evidence="5">Cofactor metabolism; pyridoxal 5'-phosphate salvage; pyridoxal 5'-phosphate from pyridoxine 5'-phosphate: step 1/1.</text>
</comment>
<feature type="binding site" evidence="5">
    <location>
        <position position="131"/>
    </location>
    <ligand>
        <name>substrate</name>
    </ligand>
</feature>
<comment type="similarity">
    <text evidence="1 5">Belongs to the pyridoxamine 5'-phosphate oxidase family.</text>
</comment>
<evidence type="ECO:0000313" key="8">
    <source>
        <dbReference type="EMBL" id="GAA2509669.1"/>
    </source>
</evidence>
<feature type="binding site" evidence="5">
    <location>
        <position position="109"/>
    </location>
    <ligand>
        <name>FMN</name>
        <dbReference type="ChEBI" id="CHEBI:58210"/>
    </ligand>
</feature>
<dbReference type="PANTHER" id="PTHR10851:SF0">
    <property type="entry name" value="PYRIDOXINE-5'-PHOSPHATE OXIDASE"/>
    <property type="match status" value="1"/>
</dbReference>
<feature type="binding site" evidence="5">
    <location>
        <position position="190"/>
    </location>
    <ligand>
        <name>FMN</name>
        <dbReference type="ChEBI" id="CHEBI:58210"/>
    </ligand>
</feature>
<evidence type="ECO:0000256" key="4">
    <source>
        <dbReference type="ARBA" id="ARBA00023002"/>
    </source>
</evidence>
<keyword evidence="9" id="KW-1185">Reference proteome</keyword>
<feature type="binding site" evidence="5">
    <location>
        <position position="70"/>
    </location>
    <ligand>
        <name>substrate</name>
    </ligand>
</feature>
<comment type="catalytic activity">
    <reaction evidence="5">
        <text>pyridoxamine 5'-phosphate + O2 + H2O = pyridoxal 5'-phosphate + H2O2 + NH4(+)</text>
        <dbReference type="Rhea" id="RHEA:15817"/>
        <dbReference type="ChEBI" id="CHEBI:15377"/>
        <dbReference type="ChEBI" id="CHEBI:15379"/>
        <dbReference type="ChEBI" id="CHEBI:16240"/>
        <dbReference type="ChEBI" id="CHEBI:28938"/>
        <dbReference type="ChEBI" id="CHEBI:58451"/>
        <dbReference type="ChEBI" id="CHEBI:597326"/>
        <dbReference type="EC" id="1.4.3.5"/>
    </reaction>
</comment>
<comment type="caution">
    <text evidence="8">The sequence shown here is derived from an EMBL/GenBank/DDBJ whole genome shotgun (WGS) entry which is preliminary data.</text>
</comment>
<comment type="pathway">
    <text evidence="5">Cofactor metabolism; pyridoxal 5'-phosphate salvage; pyridoxal 5'-phosphate from pyridoxamine 5'-phosphate: step 1/1.</text>
</comment>
<comment type="subunit">
    <text evidence="5">Homodimer.</text>
</comment>
<dbReference type="Proteomes" id="UP001499978">
    <property type="component" value="Unassembled WGS sequence"/>
</dbReference>
<feature type="domain" description="Pyridoxine 5'-phosphate oxidase dimerisation C-terminal" evidence="7">
    <location>
        <begin position="177"/>
        <end position="217"/>
    </location>
</feature>
<gene>
    <name evidence="5 8" type="primary">pdxH</name>
    <name evidence="8" type="ORF">GCM10010201_00190</name>
</gene>
<comment type="cofactor">
    <cofactor evidence="5">
        <name>FMN</name>
        <dbReference type="ChEBI" id="CHEBI:58210"/>
    </cofactor>
    <text evidence="5">Binds 1 FMN per subunit.</text>
</comment>
<dbReference type="RefSeq" id="WP_344166501.1">
    <property type="nucleotide sequence ID" value="NZ_BAAARY010000001.1"/>
</dbReference>
<evidence type="ECO:0000256" key="2">
    <source>
        <dbReference type="ARBA" id="ARBA00022630"/>
    </source>
</evidence>
<feature type="binding site" evidence="5">
    <location>
        <position position="86"/>
    </location>
    <ligand>
        <name>FMN</name>
        <dbReference type="ChEBI" id="CHEBI:58210"/>
    </ligand>
</feature>
<dbReference type="HAMAP" id="MF_01629">
    <property type="entry name" value="PdxH"/>
    <property type="match status" value="1"/>
</dbReference>
<name>A0ABN3MVA9_9ACTN</name>